<dbReference type="Proteomes" id="UP000186817">
    <property type="component" value="Unassembled WGS sequence"/>
</dbReference>
<gene>
    <name evidence="1" type="ORF">AK812_SmicGene47567</name>
</gene>
<keyword evidence="2" id="KW-1185">Reference proteome</keyword>
<evidence type="ECO:0000313" key="2">
    <source>
        <dbReference type="Proteomes" id="UP000186817"/>
    </source>
</evidence>
<proteinExistence type="predicted"/>
<name>A0A1Q9BRD6_SYMMI</name>
<comment type="caution">
    <text evidence="1">The sequence shown here is derived from an EMBL/GenBank/DDBJ whole genome shotgun (WGS) entry which is preliminary data.</text>
</comment>
<reference evidence="1 2" key="1">
    <citation type="submission" date="2016-02" db="EMBL/GenBank/DDBJ databases">
        <title>Genome analysis of coral dinoflagellate symbionts highlights evolutionary adaptations to a symbiotic lifestyle.</title>
        <authorList>
            <person name="Aranda M."/>
            <person name="Li Y."/>
            <person name="Liew Y.J."/>
            <person name="Baumgarten S."/>
            <person name="Simakov O."/>
            <person name="Wilson M."/>
            <person name="Piel J."/>
            <person name="Ashoor H."/>
            <person name="Bougouffa S."/>
            <person name="Bajic V.B."/>
            <person name="Ryu T."/>
            <person name="Ravasi T."/>
            <person name="Bayer T."/>
            <person name="Micklem G."/>
            <person name="Kim H."/>
            <person name="Bhak J."/>
            <person name="Lajeunesse T.C."/>
            <person name="Voolstra C.R."/>
        </authorList>
    </citation>
    <scope>NUCLEOTIDE SEQUENCE [LARGE SCALE GENOMIC DNA]</scope>
    <source>
        <strain evidence="1 2">CCMP2467</strain>
    </source>
</reference>
<feature type="non-terminal residue" evidence="1">
    <location>
        <position position="35"/>
    </location>
</feature>
<organism evidence="1 2">
    <name type="scientific">Symbiodinium microadriaticum</name>
    <name type="common">Dinoflagellate</name>
    <name type="synonym">Zooxanthella microadriatica</name>
    <dbReference type="NCBI Taxonomy" id="2951"/>
    <lineage>
        <taxon>Eukaryota</taxon>
        <taxon>Sar</taxon>
        <taxon>Alveolata</taxon>
        <taxon>Dinophyceae</taxon>
        <taxon>Suessiales</taxon>
        <taxon>Symbiodiniaceae</taxon>
        <taxon>Symbiodinium</taxon>
    </lineage>
</organism>
<accession>A0A1Q9BRD6</accession>
<feature type="non-terminal residue" evidence="1">
    <location>
        <position position="1"/>
    </location>
</feature>
<dbReference type="EMBL" id="LSRX01005929">
    <property type="protein sequence ID" value="OLP73262.1"/>
    <property type="molecule type" value="Genomic_DNA"/>
</dbReference>
<sequence length="35" mass="3974">DQDDLLIFKAFRLHGGDGSWSTEQQRVAALIVFHC</sequence>
<dbReference type="AlphaFoldDB" id="A0A1Q9BRD6"/>
<evidence type="ECO:0000313" key="1">
    <source>
        <dbReference type="EMBL" id="OLP73262.1"/>
    </source>
</evidence>
<protein>
    <submittedName>
        <fullName evidence="1">Uncharacterized protein</fullName>
    </submittedName>
</protein>